<keyword evidence="5 8" id="KW-0442">Lipid degradation</keyword>
<dbReference type="SMART" id="SM00022">
    <property type="entry name" value="PLAc"/>
    <property type="match status" value="1"/>
</dbReference>
<keyword evidence="4 8" id="KW-0378">Hydrolase</keyword>
<dbReference type="EMBL" id="NBII01000009">
    <property type="protein sequence ID" value="PAV15928.1"/>
    <property type="molecule type" value="Genomic_DNA"/>
</dbReference>
<dbReference type="GO" id="GO:0046475">
    <property type="term" value="P:glycerophospholipid catabolic process"/>
    <property type="evidence" value="ECO:0007669"/>
    <property type="project" value="TreeGrafter"/>
</dbReference>
<dbReference type="Pfam" id="PF01735">
    <property type="entry name" value="PLA2_B"/>
    <property type="match status" value="1"/>
</dbReference>
<evidence type="ECO:0000313" key="12">
    <source>
        <dbReference type="Proteomes" id="UP000217199"/>
    </source>
</evidence>
<evidence type="ECO:0000256" key="5">
    <source>
        <dbReference type="ARBA" id="ARBA00022963"/>
    </source>
</evidence>
<dbReference type="GO" id="GO:0004623">
    <property type="term" value="F:phospholipase A2 activity"/>
    <property type="evidence" value="ECO:0007669"/>
    <property type="project" value="TreeGrafter"/>
</dbReference>
<comment type="catalytic activity">
    <reaction evidence="9">
        <text>a 1-acyl-sn-glycero-3-phosphocholine + H2O = sn-glycerol 3-phosphocholine + a fatty acid + H(+)</text>
        <dbReference type="Rhea" id="RHEA:15177"/>
        <dbReference type="ChEBI" id="CHEBI:15377"/>
        <dbReference type="ChEBI" id="CHEBI:15378"/>
        <dbReference type="ChEBI" id="CHEBI:16870"/>
        <dbReference type="ChEBI" id="CHEBI:28868"/>
        <dbReference type="ChEBI" id="CHEBI:58168"/>
        <dbReference type="EC" id="3.1.1.5"/>
    </reaction>
</comment>
<feature type="signal peptide" evidence="9">
    <location>
        <begin position="1"/>
        <end position="18"/>
    </location>
</feature>
<keyword evidence="12" id="KW-1185">Reference proteome</keyword>
<sequence>MIKLLSLATLSFSSFVSAQTGIEAIAKAYTPNFGDCPENFQLLRSAGIGKSQTLSRDEVAYISSREEYVLPNAWSSYANNVLHNENTYTRPLPDYVSGILREGYASPRLGISTSGGGHRAAIFGAGVLNALDGRNSSSSDIGTGGLLQAASYIVGLSGGSCASQGSSDWGGWITELDLTSPSSDQNIDLQFLEGIIAEISGKHDAGFPMTITDFWGRLLARHFVNGTSAESFFDDSDTTHGAGLLFSDIANVPSFKSYNVPFPIIVSNSKSNKQDQGTIAPDDPIPLTNVIYETSPYEMGSFDPMLSSFTPTKYLGTINTSVCVTNYDQASLLIGTSSDLFNGFNTSGSDITQTQIGPIIELINASFPQTDIELDASLYPNPFFGVNPNTYLDSDQEFLTLVDGGEDGEEIPIQPLLVQAREVDVIFAIDATADVDNFTTGSSLIATQARAALFPSNYAFPQVPNTTDQFVAQQLNTHPTFFGCDDSSPIPLVIYLANGGPPSGQAPLTNTTTFQTQYPSDEVQGMLDQIFLIATQGRPANNGQVVDPDWPACLACAIVDRKRGNVERSGVCDSCFSRYCWRP</sequence>
<dbReference type="InterPro" id="IPR016035">
    <property type="entry name" value="Acyl_Trfase/lysoPLipase"/>
</dbReference>
<evidence type="ECO:0000313" key="11">
    <source>
        <dbReference type="EMBL" id="PAV15928.1"/>
    </source>
</evidence>
<organism evidence="11 12">
    <name type="scientific">Pyrrhoderma noxium</name>
    <dbReference type="NCBI Taxonomy" id="2282107"/>
    <lineage>
        <taxon>Eukaryota</taxon>
        <taxon>Fungi</taxon>
        <taxon>Dikarya</taxon>
        <taxon>Basidiomycota</taxon>
        <taxon>Agaricomycotina</taxon>
        <taxon>Agaricomycetes</taxon>
        <taxon>Hymenochaetales</taxon>
        <taxon>Hymenochaetaceae</taxon>
        <taxon>Pyrrhoderma</taxon>
    </lineage>
</organism>
<accession>A0A286U8M1</accession>
<comment type="caution">
    <text evidence="11">The sequence shown here is derived from an EMBL/GenBank/DDBJ whole genome shotgun (WGS) entry which is preliminary data.</text>
</comment>
<dbReference type="Proteomes" id="UP000217199">
    <property type="component" value="Unassembled WGS sequence"/>
</dbReference>
<proteinExistence type="inferred from homology"/>
<dbReference type="InParanoid" id="A0A286U8M1"/>
<dbReference type="EC" id="3.1.1.5" evidence="2 9"/>
<dbReference type="Gene3D" id="3.40.1090.10">
    <property type="entry name" value="Cytosolic phospholipase A2 catalytic domain"/>
    <property type="match status" value="1"/>
</dbReference>
<evidence type="ECO:0000256" key="2">
    <source>
        <dbReference type="ARBA" id="ARBA00013274"/>
    </source>
</evidence>
<dbReference type="GO" id="GO:0005829">
    <property type="term" value="C:cytosol"/>
    <property type="evidence" value="ECO:0007669"/>
    <property type="project" value="TreeGrafter"/>
</dbReference>
<dbReference type="PROSITE" id="PS51210">
    <property type="entry name" value="PLA2C"/>
    <property type="match status" value="1"/>
</dbReference>
<dbReference type="FunCoup" id="A0A286U8M1">
    <property type="interactions" value="199"/>
</dbReference>
<evidence type="ECO:0000256" key="9">
    <source>
        <dbReference type="RuleBase" id="RU362103"/>
    </source>
</evidence>
<evidence type="ECO:0000259" key="10">
    <source>
        <dbReference type="PROSITE" id="PS51210"/>
    </source>
</evidence>
<feature type="chain" id="PRO_5013430755" description="Lysophospholipase" evidence="9">
    <location>
        <begin position="19"/>
        <end position="583"/>
    </location>
</feature>
<evidence type="ECO:0000256" key="4">
    <source>
        <dbReference type="ARBA" id="ARBA00022801"/>
    </source>
</evidence>
<dbReference type="GO" id="GO:0004622">
    <property type="term" value="F:phosphatidylcholine lysophospholipase activity"/>
    <property type="evidence" value="ECO:0007669"/>
    <property type="project" value="UniProtKB-EC"/>
</dbReference>
<dbReference type="STRING" id="2282107.A0A286U8M1"/>
<keyword evidence="6 8" id="KW-0443">Lipid metabolism</keyword>
<protein>
    <recommendedName>
        <fullName evidence="2 9">Lysophospholipase</fullName>
        <ecNumber evidence="2 9">3.1.1.5</ecNumber>
    </recommendedName>
</protein>
<reference evidence="11 12" key="1">
    <citation type="journal article" date="2017" name="Mol. Ecol.">
        <title>Comparative and population genomic landscape of Phellinus noxius: A hypervariable fungus causing root rot in trees.</title>
        <authorList>
            <person name="Chung C.L."/>
            <person name="Lee T.J."/>
            <person name="Akiba M."/>
            <person name="Lee H.H."/>
            <person name="Kuo T.H."/>
            <person name="Liu D."/>
            <person name="Ke H.M."/>
            <person name="Yokoi T."/>
            <person name="Roa M.B."/>
            <person name="Lu M.J."/>
            <person name="Chang Y.Y."/>
            <person name="Ann P.J."/>
            <person name="Tsai J.N."/>
            <person name="Chen C.Y."/>
            <person name="Tzean S.S."/>
            <person name="Ota Y."/>
            <person name="Hattori T."/>
            <person name="Sahashi N."/>
            <person name="Liou R.F."/>
            <person name="Kikuchi T."/>
            <person name="Tsai I.J."/>
        </authorList>
    </citation>
    <scope>NUCLEOTIDE SEQUENCE [LARGE SCALE GENOMIC DNA]</scope>
    <source>
        <strain evidence="11 12">FFPRI411160</strain>
    </source>
</reference>
<comment type="similarity">
    <text evidence="1 9">Belongs to the lysophospholipase family.</text>
</comment>
<gene>
    <name evidence="11" type="ORF">PNOK_0878600</name>
</gene>
<evidence type="ECO:0000256" key="8">
    <source>
        <dbReference type="PROSITE-ProRule" id="PRU00555"/>
    </source>
</evidence>
<evidence type="ECO:0000256" key="3">
    <source>
        <dbReference type="ARBA" id="ARBA00022729"/>
    </source>
</evidence>
<dbReference type="AlphaFoldDB" id="A0A286U8M1"/>
<keyword evidence="7" id="KW-0325">Glycoprotein</keyword>
<keyword evidence="3 9" id="KW-0732">Signal</keyword>
<evidence type="ECO:0000256" key="6">
    <source>
        <dbReference type="ARBA" id="ARBA00023098"/>
    </source>
</evidence>
<dbReference type="SUPFAM" id="SSF52151">
    <property type="entry name" value="FabD/lysophospholipase-like"/>
    <property type="match status" value="1"/>
</dbReference>
<name>A0A286U8M1_9AGAM</name>
<dbReference type="OrthoDB" id="4084751at2759"/>
<dbReference type="InterPro" id="IPR002642">
    <property type="entry name" value="LysoPLipase_cat_dom"/>
</dbReference>
<feature type="domain" description="PLA2c" evidence="10">
    <location>
        <begin position="35"/>
        <end position="583"/>
    </location>
</feature>
<evidence type="ECO:0000256" key="7">
    <source>
        <dbReference type="ARBA" id="ARBA00023180"/>
    </source>
</evidence>
<dbReference type="PANTHER" id="PTHR10728">
    <property type="entry name" value="CYTOSOLIC PHOSPHOLIPASE A2"/>
    <property type="match status" value="1"/>
</dbReference>
<evidence type="ECO:0000256" key="1">
    <source>
        <dbReference type="ARBA" id="ARBA00008780"/>
    </source>
</evidence>
<dbReference type="PANTHER" id="PTHR10728:SF33">
    <property type="entry name" value="LYSOPHOSPHOLIPASE 1-RELATED"/>
    <property type="match status" value="1"/>
</dbReference>